<comment type="caution">
    <text evidence="2">The sequence shown here is derived from an EMBL/GenBank/DDBJ whole genome shotgun (WGS) entry which is preliminary data.</text>
</comment>
<reference evidence="2 3" key="1">
    <citation type="submission" date="2014-08" db="EMBL/GenBank/DDBJ databases">
        <authorList>
            <person name="Hassan Y.I."/>
            <person name="Lepp D."/>
            <person name="Zhou T."/>
        </authorList>
    </citation>
    <scope>NUCLEOTIDE SEQUENCE [LARGE SCALE GENOMIC DNA]</scope>
    <source>
        <strain evidence="2 3">IFO13584</strain>
    </source>
</reference>
<name>A0A087LZP9_9HYPH</name>
<evidence type="ECO:0000313" key="2">
    <source>
        <dbReference type="EMBL" id="KFL30102.1"/>
    </source>
</evidence>
<feature type="compositionally biased region" description="Basic and acidic residues" evidence="1">
    <location>
        <begin position="31"/>
        <end position="41"/>
    </location>
</feature>
<sequence>MSIFDLLKKSPSGVAQKKSAADPSLPLPLGERADRAKRETGEGAFQAANCAIWNDIQRALESK</sequence>
<feature type="region of interest" description="Disordered" evidence="1">
    <location>
        <begin position="10"/>
        <end position="41"/>
    </location>
</feature>
<protein>
    <submittedName>
        <fullName evidence="2">Uncharacterized protein</fullName>
    </submittedName>
</protein>
<proteinExistence type="predicted"/>
<organism evidence="2 3">
    <name type="scientific">Devosia riboflavina</name>
    <dbReference type="NCBI Taxonomy" id="46914"/>
    <lineage>
        <taxon>Bacteria</taxon>
        <taxon>Pseudomonadati</taxon>
        <taxon>Pseudomonadota</taxon>
        <taxon>Alphaproteobacteria</taxon>
        <taxon>Hyphomicrobiales</taxon>
        <taxon>Devosiaceae</taxon>
        <taxon>Devosia</taxon>
    </lineage>
</organism>
<keyword evidence="3" id="KW-1185">Reference proteome</keyword>
<dbReference type="Proteomes" id="UP000028981">
    <property type="component" value="Unassembled WGS sequence"/>
</dbReference>
<accession>A0A087LZP9</accession>
<evidence type="ECO:0000256" key="1">
    <source>
        <dbReference type="SAM" id="MobiDB-lite"/>
    </source>
</evidence>
<gene>
    <name evidence="2" type="ORF">JP75_16010</name>
</gene>
<evidence type="ECO:0000313" key="3">
    <source>
        <dbReference type="Proteomes" id="UP000028981"/>
    </source>
</evidence>
<dbReference type="RefSeq" id="WP_035084646.1">
    <property type="nucleotide sequence ID" value="NZ_JQGC01000015.1"/>
</dbReference>
<dbReference type="AlphaFoldDB" id="A0A087LZP9"/>
<dbReference type="STRING" id="46914.JP75_16010"/>
<dbReference type="EMBL" id="JQGC01000015">
    <property type="protein sequence ID" value="KFL30102.1"/>
    <property type="molecule type" value="Genomic_DNA"/>
</dbReference>